<evidence type="ECO:0008006" key="4">
    <source>
        <dbReference type="Google" id="ProtNLM"/>
    </source>
</evidence>
<protein>
    <recommendedName>
        <fullName evidence="4">Calcineurin-like phosphoesterase domain-containing protein</fullName>
    </recommendedName>
</protein>
<proteinExistence type="predicted"/>
<reference evidence="3" key="3">
    <citation type="submission" date="2020-05" db="EMBL/GenBank/DDBJ databases">
        <title>Complete genome sequence of Bradyrhizobium diazoefficiens XF9 isolated from soybean nodule.</title>
        <authorList>
            <person name="Noda R."/>
            <person name="Kakizaki K."/>
            <person name="Minamisawa K."/>
        </authorList>
    </citation>
    <scope>NUCLEOTIDE SEQUENCE</scope>
    <source>
        <strain evidence="3">XF9</strain>
    </source>
</reference>
<name>A0A810BZY4_9BRAD</name>
<dbReference type="EMBL" id="AP023093">
    <property type="protein sequence ID" value="BCE41385.1"/>
    <property type="molecule type" value="Genomic_DNA"/>
</dbReference>
<dbReference type="EMBL" id="AP023098">
    <property type="protein sequence ID" value="BCE82756.1"/>
    <property type="molecule type" value="Genomic_DNA"/>
</dbReference>
<reference evidence="1" key="1">
    <citation type="submission" date="2020-05" db="EMBL/GenBank/DDBJ databases">
        <title>Complete genome sequence of Bradyrhizobium diazoefficiens XF2 isolated from soybean nodule.</title>
        <authorList>
            <person name="Noda R."/>
            <person name="Kakizaki K."/>
            <person name="Minamisawa K."/>
        </authorList>
    </citation>
    <scope>NUCLEOTIDE SEQUENCE</scope>
    <source>
        <strain evidence="1">XF2</strain>
    </source>
</reference>
<dbReference type="RefSeq" id="WP_182872185.1">
    <property type="nucleotide sequence ID" value="NZ_AP022639.1"/>
</dbReference>
<accession>A0A810BZY4</accession>
<organism evidence="3">
    <name type="scientific">Bradyrhizobium diazoefficiens</name>
    <dbReference type="NCBI Taxonomy" id="1355477"/>
    <lineage>
        <taxon>Bacteria</taxon>
        <taxon>Pseudomonadati</taxon>
        <taxon>Pseudomonadota</taxon>
        <taxon>Alphaproteobacteria</taxon>
        <taxon>Hyphomicrobiales</taxon>
        <taxon>Nitrobacteraceae</taxon>
        <taxon>Bradyrhizobium</taxon>
    </lineage>
</organism>
<dbReference type="AlphaFoldDB" id="A0A810BZY4"/>
<gene>
    <name evidence="1" type="ORF">XF2B_63730</name>
    <name evidence="2" type="ORF">XF3B_64160</name>
    <name evidence="3" type="ORF">XF9B_41770</name>
</gene>
<dbReference type="PANTHER" id="PTHR37844:SF2">
    <property type="entry name" value="SER_THR PROTEIN PHOSPHATASE SUPERFAMILY (AFU_ORTHOLOGUE AFUA_1G14840)"/>
    <property type="match status" value="1"/>
</dbReference>
<sequence>MGALVRRVPAEGYDSIAGATIWTDFDLFGDPHRAMMVAVERMNDFRKVRIGRYVERFRPSHALARHRQARAFLELEMRKPRVGKLVVITHHAPHPGAALAPSDPPRPDDILNAAYRSDGLDAAGGRGALRPADLWVYGHTHESDDTVIGATRVASNAKGYGPWMPQQRIWDNRSFDPNLINEI</sequence>
<dbReference type="PANTHER" id="PTHR37844">
    <property type="entry name" value="SER/THR PROTEIN PHOSPHATASE SUPERFAMILY (AFU_ORTHOLOGUE AFUA_1G14840)"/>
    <property type="match status" value="1"/>
</dbReference>
<evidence type="ECO:0000313" key="1">
    <source>
        <dbReference type="EMBL" id="BCE32604.1"/>
    </source>
</evidence>
<evidence type="ECO:0000313" key="3">
    <source>
        <dbReference type="EMBL" id="BCE82756.1"/>
    </source>
</evidence>
<dbReference type="EMBL" id="AP023092">
    <property type="protein sequence ID" value="BCE32604.1"/>
    <property type="molecule type" value="Genomic_DNA"/>
</dbReference>
<dbReference type="InterPro" id="IPR029052">
    <property type="entry name" value="Metallo-depent_PP-like"/>
</dbReference>
<reference evidence="2" key="2">
    <citation type="submission" date="2020-05" db="EMBL/GenBank/DDBJ databases">
        <title>Complete genome sequence of Bradyrhizobium diazoefficiens XF3 isolated from soybean nodule.</title>
        <authorList>
            <person name="Noda R."/>
            <person name="Kakizaki K."/>
            <person name="Minamisawa K."/>
        </authorList>
    </citation>
    <scope>NUCLEOTIDE SEQUENCE</scope>
    <source>
        <strain evidence="2">XF3</strain>
    </source>
</reference>
<dbReference type="SUPFAM" id="SSF56300">
    <property type="entry name" value="Metallo-dependent phosphatases"/>
    <property type="match status" value="1"/>
</dbReference>
<evidence type="ECO:0000313" key="2">
    <source>
        <dbReference type="EMBL" id="BCE41385.1"/>
    </source>
</evidence>